<dbReference type="STRING" id="166486.ERS852572_03193"/>
<feature type="domain" description="RNA polymerase sigma factor 70 region 4 type 2" evidence="6">
    <location>
        <begin position="97"/>
        <end position="148"/>
    </location>
</feature>
<sequence length="162" mass="18701">MKKEELGELIIASEDMMYHVAKTLLYRDADCADAIQETIVKAFSKLHTLKSDVYAKTWLTRILINECYTVMRKEKKVVSLEDYQMEERAAETKDYSELYEAISRLSEDARLSVTLYYMEGYSVREIAGILGVTESAVKNRLSRARAKLKNELEQENSYGMES</sequence>
<dbReference type="PaxDb" id="166486-ERS852572_03193"/>
<dbReference type="SUPFAM" id="SSF88659">
    <property type="entry name" value="Sigma3 and sigma4 domains of RNA polymerase sigma factors"/>
    <property type="match status" value="1"/>
</dbReference>
<evidence type="ECO:0000313" key="8">
    <source>
        <dbReference type="EMBL" id="MTR85298.1"/>
    </source>
</evidence>
<dbReference type="RefSeq" id="WP_006857145.1">
    <property type="nucleotide sequence ID" value="NZ_CABIYH010000029.1"/>
</dbReference>
<evidence type="ECO:0000256" key="2">
    <source>
        <dbReference type="ARBA" id="ARBA00023015"/>
    </source>
</evidence>
<keyword evidence="3" id="KW-0731">Sigma factor</keyword>
<dbReference type="EMBL" id="WGGT01000019">
    <property type="protein sequence ID" value="MVQ46860.1"/>
    <property type="molecule type" value="Genomic_DNA"/>
</dbReference>
<reference evidence="9 16" key="4">
    <citation type="submission" date="2019-10" db="EMBL/GenBank/DDBJ databases">
        <title>Roseburia spp. ameliorate alcoholic fatty liver via restoration of gut barrier function.</title>
        <authorList>
            <person name="Seo B."/>
            <person name="Ko G."/>
        </authorList>
    </citation>
    <scope>NUCLEOTIDE SEQUENCE [LARGE SCALE GENOMIC DNA]</scope>
    <source>
        <strain evidence="9 16">SNUG30017</strain>
    </source>
</reference>
<reference evidence="8 15" key="3">
    <citation type="journal article" date="2019" name="Nat. Med.">
        <title>A library of human gut bacterial isolates paired with longitudinal multiomics data enables mechanistic microbiome research.</title>
        <authorList>
            <person name="Poyet M."/>
            <person name="Groussin M."/>
            <person name="Gibbons S.M."/>
            <person name="Avila-Pacheco J."/>
            <person name="Jiang X."/>
            <person name="Kearney S.M."/>
            <person name="Perrotta A.R."/>
            <person name="Berdy B."/>
            <person name="Zhao S."/>
            <person name="Lieberman T.D."/>
            <person name="Swanson P.K."/>
            <person name="Smith M."/>
            <person name="Roesemann S."/>
            <person name="Alexander J.E."/>
            <person name="Rich S.A."/>
            <person name="Livny J."/>
            <person name="Vlamakis H."/>
            <person name="Clish C."/>
            <person name="Bullock K."/>
            <person name="Deik A."/>
            <person name="Scott J."/>
            <person name="Pierce K.A."/>
            <person name="Xavier R.J."/>
            <person name="Alm E.J."/>
        </authorList>
    </citation>
    <scope>NUCLEOTIDE SEQUENCE [LARGE SCALE GENOMIC DNA]</scope>
    <source>
        <strain evidence="8 15">BIOML-A1</strain>
    </source>
</reference>
<name>A0A173VQB0_9FIRM</name>
<evidence type="ECO:0000313" key="13">
    <source>
        <dbReference type="Proteomes" id="UP000283586"/>
    </source>
</evidence>
<dbReference type="InterPro" id="IPR014284">
    <property type="entry name" value="RNA_pol_sigma-70_dom"/>
</dbReference>
<dbReference type="Proteomes" id="UP000284465">
    <property type="component" value="Unassembled WGS sequence"/>
</dbReference>
<evidence type="ECO:0000256" key="1">
    <source>
        <dbReference type="ARBA" id="ARBA00010641"/>
    </source>
</evidence>
<dbReference type="SUPFAM" id="SSF88946">
    <property type="entry name" value="Sigma2 domain of RNA polymerase sigma factors"/>
    <property type="match status" value="1"/>
</dbReference>
<evidence type="ECO:0000256" key="3">
    <source>
        <dbReference type="ARBA" id="ARBA00023082"/>
    </source>
</evidence>
<evidence type="ECO:0000259" key="5">
    <source>
        <dbReference type="Pfam" id="PF04542"/>
    </source>
</evidence>
<evidence type="ECO:0000256" key="4">
    <source>
        <dbReference type="ARBA" id="ARBA00023163"/>
    </source>
</evidence>
<dbReference type="EMBL" id="QSFP01000022">
    <property type="protein sequence ID" value="RHA65121.1"/>
    <property type="molecule type" value="Genomic_DNA"/>
</dbReference>
<dbReference type="AlphaFoldDB" id="A0A173VQB0"/>
<evidence type="ECO:0000313" key="7">
    <source>
        <dbReference type="EMBL" id="CUN28325.1"/>
    </source>
</evidence>
<evidence type="ECO:0000313" key="15">
    <source>
        <dbReference type="Proteomes" id="UP000478483"/>
    </source>
</evidence>
<dbReference type="OrthoDB" id="9782703at2"/>
<dbReference type="PANTHER" id="PTHR43133">
    <property type="entry name" value="RNA POLYMERASE ECF-TYPE SIGMA FACTO"/>
    <property type="match status" value="1"/>
</dbReference>
<dbReference type="Gene3D" id="1.10.1740.10">
    <property type="match status" value="1"/>
</dbReference>
<dbReference type="GO" id="GO:0016987">
    <property type="term" value="F:sigma factor activity"/>
    <property type="evidence" value="ECO:0007669"/>
    <property type="project" value="UniProtKB-KW"/>
</dbReference>
<evidence type="ECO:0000313" key="9">
    <source>
        <dbReference type="EMBL" id="MVQ46860.1"/>
    </source>
</evidence>
<keyword evidence="4" id="KW-0804">Transcription</keyword>
<dbReference type="InterPro" id="IPR013325">
    <property type="entry name" value="RNA_pol_sigma_r2"/>
</dbReference>
<accession>A0A173VQB0</accession>
<evidence type="ECO:0000259" key="6">
    <source>
        <dbReference type="Pfam" id="PF08281"/>
    </source>
</evidence>
<dbReference type="GO" id="GO:0006352">
    <property type="term" value="P:DNA-templated transcription initiation"/>
    <property type="evidence" value="ECO:0007669"/>
    <property type="project" value="InterPro"/>
</dbReference>
<proteinExistence type="inferred from homology"/>
<dbReference type="Pfam" id="PF04542">
    <property type="entry name" value="Sigma70_r2"/>
    <property type="match status" value="1"/>
</dbReference>
<keyword evidence="2" id="KW-0805">Transcription regulation</keyword>
<reference evidence="13 14" key="2">
    <citation type="submission" date="2018-08" db="EMBL/GenBank/DDBJ databases">
        <title>A genome reference for cultivated species of the human gut microbiota.</title>
        <authorList>
            <person name="Zou Y."/>
            <person name="Xue W."/>
            <person name="Luo G."/>
        </authorList>
    </citation>
    <scope>NUCLEOTIDE SEQUENCE [LARGE SCALE GENOMIC DNA]</scope>
    <source>
        <strain evidence="11 13">AF31-21AC</strain>
        <strain evidence="10 14">AM43-11</strain>
    </source>
</reference>
<dbReference type="EMBL" id="QRQN01000014">
    <property type="protein sequence ID" value="RHN06862.1"/>
    <property type="molecule type" value="Genomic_DNA"/>
</dbReference>
<dbReference type="InterPro" id="IPR036388">
    <property type="entry name" value="WH-like_DNA-bd_sf"/>
</dbReference>
<feature type="domain" description="RNA polymerase sigma-70 region 2" evidence="5">
    <location>
        <begin position="14"/>
        <end position="76"/>
    </location>
</feature>
<evidence type="ECO:0000313" key="12">
    <source>
        <dbReference type="Proteomes" id="UP000095350"/>
    </source>
</evidence>
<dbReference type="CDD" id="cd06171">
    <property type="entry name" value="Sigma70_r4"/>
    <property type="match status" value="1"/>
</dbReference>
<dbReference type="EMBL" id="CYXZ01000029">
    <property type="protein sequence ID" value="CUN28325.1"/>
    <property type="molecule type" value="Genomic_DNA"/>
</dbReference>
<dbReference type="Proteomes" id="UP000283586">
    <property type="component" value="Unassembled WGS sequence"/>
</dbReference>
<evidence type="ECO:0000313" key="10">
    <source>
        <dbReference type="EMBL" id="RHA65121.1"/>
    </source>
</evidence>
<dbReference type="Gene3D" id="1.10.10.10">
    <property type="entry name" value="Winged helix-like DNA-binding domain superfamily/Winged helix DNA-binding domain"/>
    <property type="match status" value="1"/>
</dbReference>
<evidence type="ECO:0000313" key="16">
    <source>
        <dbReference type="Proteomes" id="UP000479531"/>
    </source>
</evidence>
<comment type="similarity">
    <text evidence="1">Belongs to the sigma-70 factor family. ECF subfamily.</text>
</comment>
<dbReference type="NCBIfam" id="TIGR02937">
    <property type="entry name" value="sigma70-ECF"/>
    <property type="match status" value="1"/>
</dbReference>
<organism evidence="7 12">
    <name type="scientific">Roseburia intestinalis</name>
    <dbReference type="NCBI Taxonomy" id="166486"/>
    <lineage>
        <taxon>Bacteria</taxon>
        <taxon>Bacillati</taxon>
        <taxon>Bacillota</taxon>
        <taxon>Clostridia</taxon>
        <taxon>Lachnospirales</taxon>
        <taxon>Lachnospiraceae</taxon>
        <taxon>Roseburia</taxon>
    </lineage>
</organism>
<dbReference type="Pfam" id="PF08281">
    <property type="entry name" value="Sigma70_r4_2"/>
    <property type="match status" value="1"/>
</dbReference>
<dbReference type="Proteomes" id="UP000095350">
    <property type="component" value="Unassembled WGS sequence"/>
</dbReference>
<dbReference type="InterPro" id="IPR007627">
    <property type="entry name" value="RNA_pol_sigma70_r2"/>
</dbReference>
<dbReference type="Proteomes" id="UP000479531">
    <property type="component" value="Unassembled WGS sequence"/>
</dbReference>
<protein>
    <submittedName>
        <fullName evidence="7">RNA polymerase sigma factor sigV</fullName>
    </submittedName>
    <submittedName>
        <fullName evidence="8">Sigma-70 family RNA polymerase sigma factor</fullName>
    </submittedName>
</protein>
<dbReference type="GO" id="GO:0003677">
    <property type="term" value="F:DNA binding"/>
    <property type="evidence" value="ECO:0007669"/>
    <property type="project" value="InterPro"/>
</dbReference>
<dbReference type="InterPro" id="IPR013324">
    <property type="entry name" value="RNA_pol_sigma_r3/r4-like"/>
</dbReference>
<reference evidence="7 12" key="1">
    <citation type="submission" date="2015-09" db="EMBL/GenBank/DDBJ databases">
        <authorList>
            <consortium name="Pathogen Informatics"/>
        </authorList>
    </citation>
    <scope>NUCLEOTIDE SEQUENCE [LARGE SCALE GENOMIC DNA]</scope>
    <source>
        <strain evidence="7 12">2789STDY5834960</strain>
    </source>
</reference>
<dbReference type="InterPro" id="IPR039425">
    <property type="entry name" value="RNA_pol_sigma-70-like"/>
</dbReference>
<dbReference type="Proteomes" id="UP000478483">
    <property type="component" value="Unassembled WGS sequence"/>
</dbReference>
<dbReference type="PANTHER" id="PTHR43133:SF51">
    <property type="entry name" value="RNA POLYMERASE SIGMA FACTOR"/>
    <property type="match status" value="1"/>
</dbReference>
<evidence type="ECO:0000313" key="14">
    <source>
        <dbReference type="Proteomes" id="UP000284465"/>
    </source>
</evidence>
<evidence type="ECO:0000313" key="11">
    <source>
        <dbReference type="EMBL" id="RHN06862.1"/>
    </source>
</evidence>
<dbReference type="GeneID" id="61431347"/>
<dbReference type="InterPro" id="IPR013249">
    <property type="entry name" value="RNA_pol_sigma70_r4_t2"/>
</dbReference>
<dbReference type="EMBL" id="WNAJ01000009">
    <property type="protein sequence ID" value="MTR85298.1"/>
    <property type="molecule type" value="Genomic_DNA"/>
</dbReference>
<gene>
    <name evidence="7" type="primary">sigV_1</name>
    <name evidence="10" type="ORF">DW927_15490</name>
    <name evidence="11" type="ORF">DWZ31_11845</name>
    <name evidence="7" type="ORF">ERS852572_03193</name>
    <name evidence="9" type="ORF">GCK47_14435</name>
    <name evidence="8" type="ORF">GMD50_09510</name>
</gene>